<feature type="transmembrane region" description="Helical" evidence="4">
    <location>
        <begin position="172"/>
        <end position="195"/>
    </location>
</feature>
<dbReference type="SUPFAM" id="SSF90257">
    <property type="entry name" value="Myosin rod fragments"/>
    <property type="match status" value="1"/>
</dbReference>
<dbReference type="PANTHER" id="PTHR45615">
    <property type="entry name" value="MYOSIN HEAVY CHAIN, NON-MUSCLE"/>
    <property type="match status" value="1"/>
</dbReference>
<feature type="zinc finger region" description="C3H1-type" evidence="1">
    <location>
        <begin position="926"/>
        <end position="953"/>
    </location>
</feature>
<dbReference type="GeneID" id="28741611"/>
<keyword evidence="1" id="KW-0479">Metal-binding</keyword>
<dbReference type="STRING" id="1664694.A0A0N1HST0"/>
<feature type="domain" description="C3H1-type" evidence="6">
    <location>
        <begin position="926"/>
        <end position="953"/>
    </location>
</feature>
<dbReference type="OrthoDB" id="411372at2759"/>
<dbReference type="RefSeq" id="XP_018001735.1">
    <property type="nucleotide sequence ID" value="XM_018149731.1"/>
</dbReference>
<keyword evidence="4" id="KW-0812">Transmembrane</keyword>
<keyword evidence="4" id="KW-0472">Membrane</keyword>
<feature type="compositionally biased region" description="Polar residues" evidence="3">
    <location>
        <begin position="750"/>
        <end position="781"/>
    </location>
</feature>
<dbReference type="GO" id="GO:0005737">
    <property type="term" value="C:cytoplasm"/>
    <property type="evidence" value="ECO:0007669"/>
    <property type="project" value="TreeGrafter"/>
</dbReference>
<evidence type="ECO:0000256" key="3">
    <source>
        <dbReference type="SAM" id="MobiDB-lite"/>
    </source>
</evidence>
<sequence>MYWLVVLLLVWLVAAQLSGVEFDHVFDTAFAAVADLSIIATSTVNTYAPTATLTAFAPTPVAHITDILNVIDFSASAPHFLALALGATVYTARWTPAPLIGTSTDAIHYVLPAVRKSLPSLMSTIRAAEASFDIVGSHGDFSKNSASWHNDMDFDVIDWTNSSKVDARTGTISLTIALVLVMMFLAVIYTVFAGLGYAKVLARLKTVSPEGYWKVLMYCASNETRLQLSTLQAEISSLRDAKSDLEKGFKKLTAQMAEKEAELQHLTGKRNALQDEKDRLTFQMAKSSGDTAKLQQRCHELEASITAKDSDIQAIKAAEETAKKSLHECHTRLEKLKQDLNTVKEENKQKGKHNAQLEYKLKVSEKERSSLIGQVSTLQAEKALAEESLVSAKTDRAEAVAAARKLEEANSKLQAKKLKAEASIQEKEAEITAKENECVSLASKLSVKRNELSEAHGEADRLRLQLDKLQAELSTTRKLNETLKKANQSLRAGSDNLQQQLQNAEAKHKLQMDEYKIKKSASQSGQELRKLREEIERLVDSESMWQKEKTAQAAEISRLELLVRELTDAVRELTDAKAAVASVSTAREEDVKRLESEVKKLTDGKTAAETASTAQKAEIKRLESEIKKLTDGKATAENASTAHKEEIGRLESEVKKLTDDKTAAETASTAHEEEVTRLRSEVEMLTREKDAWEPLKKTALADSSRLQNQVWGLEAENKSMLKAGQEQAKAEKKASNAFMQQIQKLEAQVSRLQKQLPSEPSSSDTAISKPGNDSQPSSQIVESEVAEDERIAESSPEGPSQVVSAADELMTPTTITDTIASGTGPTTDIPADSVASRTGSTTDTPADSVASRTGSTTDTPADLVPSRPIPTADIPAKIGPGNHEEVALSSSSDKATAGSGLAQTLVNERPVQSFKLRKIKQKTDPSSGVPICRYYWRNECRYGKNCKNSHDVPSSELYDYHLQSSKNSQNANNAQPSPSPAPRTEVVTPSTQLVNNSSKASQGPQLLSGTDGALTGGSCGTKAEPSSSSPRVSAAASKWATDGKDATASVSGAQDSTSKHSTTIATDAMQNSKAGNFPRVTDAPKTMEPRASLTSGKPAQSKATDSLPTAPVSTASQVAAPMPPMATSGESSNLDTRVKIAATAPATKPPLASSKFASSGTSAQHPPLLPWRPANTPQPTVPLPLLLPRRSAASLPPQAPPAQRPLPLP</sequence>
<gene>
    <name evidence="7" type="ORF">AB675_9217</name>
</gene>
<feature type="compositionally biased region" description="Polar residues" evidence="3">
    <location>
        <begin position="835"/>
        <end position="859"/>
    </location>
</feature>
<dbReference type="EMBL" id="LFJN01000009">
    <property type="protein sequence ID" value="KPI41772.1"/>
    <property type="molecule type" value="Genomic_DNA"/>
</dbReference>
<feature type="coiled-coil region" evidence="2">
    <location>
        <begin position="396"/>
        <end position="688"/>
    </location>
</feature>
<dbReference type="VEuPathDB" id="FungiDB:AB675_9217"/>
<reference evidence="7 8" key="1">
    <citation type="submission" date="2015-06" db="EMBL/GenBank/DDBJ databases">
        <title>Draft genome of the ant-associated black yeast Phialophora attae CBS 131958.</title>
        <authorList>
            <person name="Moreno L.F."/>
            <person name="Stielow B.J."/>
            <person name="de Hoog S."/>
            <person name="Vicente V.A."/>
            <person name="Weiss V.A."/>
            <person name="de Vries M."/>
            <person name="Cruz L.M."/>
            <person name="Souza E.M."/>
        </authorList>
    </citation>
    <scope>NUCLEOTIDE SEQUENCE [LARGE SCALE GENOMIC DNA]</scope>
    <source>
        <strain evidence="7 8">CBS 131958</strain>
    </source>
</reference>
<dbReference type="GO" id="GO:0008270">
    <property type="term" value="F:zinc ion binding"/>
    <property type="evidence" value="ECO:0007669"/>
    <property type="project" value="UniProtKB-KW"/>
</dbReference>
<comment type="caution">
    <text evidence="7">The sequence shown here is derived from an EMBL/GenBank/DDBJ whole genome shotgun (WGS) entry which is preliminary data.</text>
</comment>
<dbReference type="PANTHER" id="PTHR45615:SF40">
    <property type="entry name" value="MYOSIN HEAVY CHAIN, NON-MUSCLE"/>
    <property type="match status" value="1"/>
</dbReference>
<keyword evidence="4" id="KW-1133">Transmembrane helix</keyword>
<keyword evidence="5" id="KW-0732">Signal</keyword>
<feature type="coiled-coil region" evidence="2">
    <location>
        <begin position="326"/>
        <end position="353"/>
    </location>
</feature>
<feature type="compositionally biased region" description="Pro residues" evidence="3">
    <location>
        <begin position="1197"/>
        <end position="1209"/>
    </location>
</feature>
<feature type="compositionally biased region" description="Low complexity" evidence="3">
    <location>
        <begin position="1141"/>
        <end position="1155"/>
    </location>
</feature>
<feature type="compositionally biased region" description="Polar residues" evidence="3">
    <location>
        <begin position="1048"/>
        <end position="1074"/>
    </location>
</feature>
<dbReference type="Gene3D" id="4.10.1000.10">
    <property type="entry name" value="Zinc finger, CCCH-type"/>
    <property type="match status" value="1"/>
</dbReference>
<keyword evidence="2" id="KW-0175">Coiled coil</keyword>
<dbReference type="GO" id="GO:0000146">
    <property type="term" value="F:microfilament motor activity"/>
    <property type="evidence" value="ECO:0007669"/>
    <property type="project" value="TreeGrafter"/>
</dbReference>
<evidence type="ECO:0000313" key="8">
    <source>
        <dbReference type="Proteomes" id="UP000038010"/>
    </source>
</evidence>
<feature type="signal peptide" evidence="5">
    <location>
        <begin position="1"/>
        <end position="15"/>
    </location>
</feature>
<evidence type="ECO:0000259" key="6">
    <source>
        <dbReference type="PROSITE" id="PS50103"/>
    </source>
</evidence>
<feature type="compositionally biased region" description="Low complexity" evidence="3">
    <location>
        <begin position="1023"/>
        <end position="1037"/>
    </location>
</feature>
<feature type="chain" id="PRO_5013221059" description="C3H1-type domain-containing protein" evidence="5">
    <location>
        <begin position="16"/>
        <end position="1209"/>
    </location>
</feature>
<feature type="compositionally biased region" description="Low complexity" evidence="3">
    <location>
        <begin position="1183"/>
        <end position="1196"/>
    </location>
</feature>
<keyword evidence="8" id="KW-1185">Reference proteome</keyword>
<accession>A0A0N1HST0</accession>
<feature type="compositionally biased region" description="Polar residues" evidence="3">
    <location>
        <begin position="1092"/>
        <end position="1117"/>
    </location>
</feature>
<feature type="region of interest" description="Disordered" evidence="3">
    <location>
        <begin position="944"/>
        <end position="1209"/>
    </location>
</feature>
<keyword evidence="1" id="KW-0863">Zinc-finger</keyword>
<dbReference type="SMART" id="SM00356">
    <property type="entry name" value="ZnF_C3H1"/>
    <property type="match status" value="1"/>
</dbReference>
<feature type="compositionally biased region" description="Polar residues" evidence="3">
    <location>
        <begin position="811"/>
        <end position="826"/>
    </location>
</feature>
<evidence type="ECO:0000256" key="2">
    <source>
        <dbReference type="SAM" id="Coils"/>
    </source>
</evidence>
<dbReference type="PROSITE" id="PS50103">
    <property type="entry name" value="ZF_C3H1"/>
    <property type="match status" value="1"/>
</dbReference>
<feature type="region of interest" description="Disordered" evidence="3">
    <location>
        <begin position="749"/>
        <end position="930"/>
    </location>
</feature>
<evidence type="ECO:0000256" key="4">
    <source>
        <dbReference type="SAM" id="Phobius"/>
    </source>
</evidence>
<dbReference type="InterPro" id="IPR000571">
    <property type="entry name" value="Znf_CCCH"/>
</dbReference>
<keyword evidence="1" id="KW-0862">Zinc</keyword>
<dbReference type="Proteomes" id="UP000038010">
    <property type="component" value="Unassembled WGS sequence"/>
</dbReference>
<dbReference type="GO" id="GO:0032982">
    <property type="term" value="C:myosin filament"/>
    <property type="evidence" value="ECO:0007669"/>
    <property type="project" value="TreeGrafter"/>
</dbReference>
<dbReference type="AlphaFoldDB" id="A0A0N1HST0"/>
<evidence type="ECO:0000256" key="5">
    <source>
        <dbReference type="SAM" id="SignalP"/>
    </source>
</evidence>
<name>A0A0N1HST0_9EURO</name>
<protein>
    <recommendedName>
        <fullName evidence="6">C3H1-type domain-containing protein</fullName>
    </recommendedName>
</protein>
<dbReference type="GO" id="GO:0016460">
    <property type="term" value="C:myosin II complex"/>
    <property type="evidence" value="ECO:0007669"/>
    <property type="project" value="TreeGrafter"/>
</dbReference>
<feature type="coiled-coil region" evidence="2">
    <location>
        <begin position="228"/>
        <end position="283"/>
    </location>
</feature>
<dbReference type="GO" id="GO:0051015">
    <property type="term" value="F:actin filament binding"/>
    <property type="evidence" value="ECO:0007669"/>
    <property type="project" value="TreeGrafter"/>
</dbReference>
<evidence type="ECO:0000256" key="1">
    <source>
        <dbReference type="PROSITE-ProRule" id="PRU00723"/>
    </source>
</evidence>
<feature type="compositionally biased region" description="Low complexity" evidence="3">
    <location>
        <begin position="963"/>
        <end position="976"/>
    </location>
</feature>
<dbReference type="Gene3D" id="1.10.287.1490">
    <property type="match status" value="1"/>
</dbReference>
<proteinExistence type="predicted"/>
<organism evidence="7 8">
    <name type="scientific">Cyphellophora attinorum</name>
    <dbReference type="NCBI Taxonomy" id="1664694"/>
    <lineage>
        <taxon>Eukaryota</taxon>
        <taxon>Fungi</taxon>
        <taxon>Dikarya</taxon>
        <taxon>Ascomycota</taxon>
        <taxon>Pezizomycotina</taxon>
        <taxon>Eurotiomycetes</taxon>
        <taxon>Chaetothyriomycetidae</taxon>
        <taxon>Chaetothyriales</taxon>
        <taxon>Cyphellophoraceae</taxon>
        <taxon>Cyphellophora</taxon>
    </lineage>
</organism>
<evidence type="ECO:0000313" key="7">
    <source>
        <dbReference type="EMBL" id="KPI41772.1"/>
    </source>
</evidence>
<feature type="compositionally biased region" description="Polar residues" evidence="3">
    <location>
        <begin position="987"/>
        <end position="1008"/>
    </location>
</feature>